<gene>
    <name evidence="7" type="ORF">ACFO0A_08025</name>
</gene>
<dbReference type="PANTHER" id="PTHR43884:SF20">
    <property type="entry name" value="ACYL-COA DEHYDROGENASE FADE28"/>
    <property type="match status" value="1"/>
</dbReference>
<dbReference type="SUPFAM" id="SSF47203">
    <property type="entry name" value="Acyl-CoA dehydrogenase C-terminal domain-like"/>
    <property type="match status" value="1"/>
</dbReference>
<protein>
    <submittedName>
        <fullName evidence="7">Acyl-CoA dehydrogenase family protein</fullName>
    </submittedName>
</protein>
<dbReference type="SUPFAM" id="SSF56645">
    <property type="entry name" value="Acyl-CoA dehydrogenase NM domain-like"/>
    <property type="match status" value="1"/>
</dbReference>
<keyword evidence="8" id="KW-1185">Reference proteome</keyword>
<evidence type="ECO:0000256" key="2">
    <source>
        <dbReference type="ARBA" id="ARBA00009347"/>
    </source>
</evidence>
<accession>A0ABV8RNR6</accession>
<dbReference type="Gene3D" id="1.10.540.10">
    <property type="entry name" value="Acyl-CoA dehydrogenase/oxidase, N-terminal domain"/>
    <property type="match status" value="1"/>
</dbReference>
<evidence type="ECO:0000256" key="1">
    <source>
        <dbReference type="ARBA" id="ARBA00001974"/>
    </source>
</evidence>
<dbReference type="EMBL" id="JBHSDR010000006">
    <property type="protein sequence ID" value="MFC4295003.1"/>
    <property type="molecule type" value="Genomic_DNA"/>
</dbReference>
<dbReference type="InterPro" id="IPR036250">
    <property type="entry name" value="AcylCo_DH-like_C"/>
</dbReference>
<proteinExistence type="inferred from homology"/>
<feature type="domain" description="Acyl-CoA dehydrogenase/oxidase C-terminal" evidence="6">
    <location>
        <begin position="172"/>
        <end position="291"/>
    </location>
</feature>
<organism evidence="7 8">
    <name type="scientific">Novosphingobium tardum</name>
    <dbReference type="NCBI Taxonomy" id="1538021"/>
    <lineage>
        <taxon>Bacteria</taxon>
        <taxon>Pseudomonadati</taxon>
        <taxon>Pseudomonadota</taxon>
        <taxon>Alphaproteobacteria</taxon>
        <taxon>Sphingomonadales</taxon>
        <taxon>Sphingomonadaceae</taxon>
        <taxon>Novosphingobium</taxon>
    </lineage>
</organism>
<evidence type="ECO:0000256" key="3">
    <source>
        <dbReference type="ARBA" id="ARBA00022630"/>
    </source>
</evidence>
<evidence type="ECO:0000313" key="8">
    <source>
        <dbReference type="Proteomes" id="UP001595828"/>
    </source>
</evidence>
<dbReference type="InterPro" id="IPR009075">
    <property type="entry name" value="AcylCo_DH/oxidase_C"/>
</dbReference>
<dbReference type="Gene3D" id="1.20.140.10">
    <property type="entry name" value="Butyryl-CoA Dehydrogenase, subunit A, domain 3"/>
    <property type="match status" value="1"/>
</dbReference>
<dbReference type="Proteomes" id="UP001595828">
    <property type="component" value="Unassembled WGS sequence"/>
</dbReference>
<comment type="cofactor">
    <cofactor evidence="1">
        <name>FAD</name>
        <dbReference type="ChEBI" id="CHEBI:57692"/>
    </cofactor>
</comment>
<sequence length="328" mass="33600">MNEQQQMLADMADGLFASLGPTATVERDWAQVEELGLPSLVLAESAGGFGGSWQDALIVFRLLGYHALALPLAEAAIAARLAADRGFAGRGTIASGSNGKLVDDSFTGTILGAAASEGAGFIAAPHPSGTGGTMLIATDGAVSIAGRNPAGEPRDVLHFDQAAVRFASEDVFTLGAFARVAQIAGGLDAALAMSVNYVNERQQFGRPLARFQAVQQSLASFACEAAAANCAAMGVAQALDRNGGDASYEIAAAKLRANRAVGAGTAAAHQAHGAIGFTQDYGLHPITRRLWSARSEFGGDSYWSGVLGGRVAAAGADRFWADLTALTD</sequence>
<reference evidence="8" key="1">
    <citation type="journal article" date="2019" name="Int. J. Syst. Evol. Microbiol.">
        <title>The Global Catalogue of Microorganisms (GCM) 10K type strain sequencing project: providing services to taxonomists for standard genome sequencing and annotation.</title>
        <authorList>
            <consortium name="The Broad Institute Genomics Platform"/>
            <consortium name="The Broad Institute Genome Sequencing Center for Infectious Disease"/>
            <person name="Wu L."/>
            <person name="Ma J."/>
        </authorList>
    </citation>
    <scope>NUCLEOTIDE SEQUENCE [LARGE SCALE GENOMIC DNA]</scope>
    <source>
        <strain evidence="8">CGMCC 1.12989</strain>
    </source>
</reference>
<evidence type="ECO:0000256" key="4">
    <source>
        <dbReference type="ARBA" id="ARBA00022827"/>
    </source>
</evidence>
<dbReference type="InterPro" id="IPR009100">
    <property type="entry name" value="AcylCoA_DH/oxidase_NM_dom_sf"/>
</dbReference>
<comment type="similarity">
    <text evidence="2">Belongs to the acyl-CoA dehydrogenase family.</text>
</comment>
<dbReference type="RefSeq" id="WP_379538496.1">
    <property type="nucleotide sequence ID" value="NZ_JBHSDR010000006.1"/>
</dbReference>
<dbReference type="InterPro" id="IPR037069">
    <property type="entry name" value="AcylCoA_DH/ox_N_sf"/>
</dbReference>
<comment type="caution">
    <text evidence="7">The sequence shown here is derived from an EMBL/GenBank/DDBJ whole genome shotgun (WGS) entry which is preliminary data.</text>
</comment>
<dbReference type="Pfam" id="PF00441">
    <property type="entry name" value="Acyl-CoA_dh_1"/>
    <property type="match status" value="1"/>
</dbReference>
<keyword evidence="5" id="KW-0560">Oxidoreductase</keyword>
<keyword evidence="4" id="KW-0274">FAD</keyword>
<keyword evidence="3" id="KW-0285">Flavoprotein</keyword>
<evidence type="ECO:0000313" key="7">
    <source>
        <dbReference type="EMBL" id="MFC4295003.1"/>
    </source>
</evidence>
<evidence type="ECO:0000259" key="6">
    <source>
        <dbReference type="Pfam" id="PF00441"/>
    </source>
</evidence>
<dbReference type="PANTHER" id="PTHR43884">
    <property type="entry name" value="ACYL-COA DEHYDROGENASE"/>
    <property type="match status" value="1"/>
</dbReference>
<evidence type="ECO:0000256" key="5">
    <source>
        <dbReference type="ARBA" id="ARBA00023002"/>
    </source>
</evidence>
<name>A0ABV8RNR6_9SPHN</name>